<dbReference type="Pfam" id="PF00575">
    <property type="entry name" value="S1"/>
    <property type="match status" value="4"/>
</dbReference>
<evidence type="ECO:0000259" key="2">
    <source>
        <dbReference type="PROSITE" id="PS50126"/>
    </source>
</evidence>
<dbReference type="GO" id="GO:0003676">
    <property type="term" value="F:nucleic acid binding"/>
    <property type="evidence" value="ECO:0007669"/>
    <property type="project" value="InterPro"/>
</dbReference>
<evidence type="ECO:0000313" key="4">
    <source>
        <dbReference type="Proteomes" id="UP000228533"/>
    </source>
</evidence>
<dbReference type="InterPro" id="IPR003029">
    <property type="entry name" value="S1_domain"/>
</dbReference>
<dbReference type="InterPro" id="IPR035104">
    <property type="entry name" value="Ribosomal_protein_S1-like"/>
</dbReference>
<accession>A0A2M6WSQ6</accession>
<feature type="domain" description="S1 motif" evidence="2">
    <location>
        <begin position="106"/>
        <end position="184"/>
    </location>
</feature>
<reference evidence="4" key="1">
    <citation type="submission" date="2017-09" db="EMBL/GenBank/DDBJ databases">
        <title>Depth-based differentiation of microbial function through sediment-hosted aquifers and enrichment of novel symbionts in the deep terrestrial subsurface.</title>
        <authorList>
            <person name="Probst A.J."/>
            <person name="Ladd B."/>
            <person name="Jarett J.K."/>
            <person name="Geller-Mcgrath D.E."/>
            <person name="Sieber C.M.K."/>
            <person name="Emerson J.B."/>
            <person name="Anantharaman K."/>
            <person name="Thomas B.C."/>
            <person name="Malmstrom R."/>
            <person name="Stieglmeier M."/>
            <person name="Klingl A."/>
            <person name="Woyke T."/>
            <person name="Ryan C.M."/>
            <person name="Banfield J.F."/>
        </authorList>
    </citation>
    <scope>NUCLEOTIDE SEQUENCE [LARGE SCALE GENOMIC DNA]</scope>
</reference>
<dbReference type="Proteomes" id="UP000228533">
    <property type="component" value="Unassembled WGS sequence"/>
</dbReference>
<protein>
    <submittedName>
        <fullName evidence="3">30S ribosomal protein S1</fullName>
    </submittedName>
</protein>
<dbReference type="InterPro" id="IPR012340">
    <property type="entry name" value="NA-bd_OB-fold"/>
</dbReference>
<sequence length="378" mass="42093">MANKDLASLIDESIVSIPQEGDTVTGIVISASKSEVKLDINGVMTGVVRGRELYYESADYAKLQPGDTLEATVVEVENENGELELSFRHAGQEKTWLTLTESYEQKINIKVRVKEANRGGLLVSYHQISGFLPVSQLSPENYPRVAGGDKNKILEKLKSIVGKELDVQVITLDRKDEKLVVSEKNAWQEKQKDVISKYKVGDAVEGDITAVTNFGVFVSFADNLEGLIHISELAWQRIDDPSDIYKVGDRIKAEIISINGSKIFLSAKKLINDPWQNIQEKYKLGENYKGQIIKINPFGLFVELDQDIHGLAHVSQISLAAGQKIDDCYKIGETHEFTVMSIEPNEHRLGLTIKGATVKKTEKTEAKEDFEEKAVISN</sequence>
<keyword evidence="3" id="KW-0687">Ribonucleoprotein</keyword>
<comment type="caution">
    <text evidence="3">The sequence shown here is derived from an EMBL/GenBank/DDBJ whole genome shotgun (WGS) entry which is preliminary data.</text>
</comment>
<feature type="domain" description="S1 motif" evidence="2">
    <location>
        <begin position="21"/>
        <end position="88"/>
    </location>
</feature>
<feature type="domain" description="S1 motif" evidence="2">
    <location>
        <begin position="201"/>
        <end position="268"/>
    </location>
</feature>
<dbReference type="PANTHER" id="PTHR47559:SF1">
    <property type="entry name" value="OS03G0844900 PROTEIN"/>
    <property type="match status" value="1"/>
</dbReference>
<dbReference type="Gene3D" id="2.40.50.140">
    <property type="entry name" value="Nucleic acid-binding proteins"/>
    <property type="match status" value="4"/>
</dbReference>
<gene>
    <name evidence="3" type="ORF">COT94_03715</name>
</gene>
<feature type="domain" description="S1 motif" evidence="2">
    <location>
        <begin position="285"/>
        <end position="354"/>
    </location>
</feature>
<name>A0A2M6WSQ6_9BACT</name>
<dbReference type="PANTHER" id="PTHR47559">
    <property type="entry name" value="OS03G0844900 PROTEIN"/>
    <property type="match status" value="1"/>
</dbReference>
<dbReference type="CDD" id="cd04465">
    <property type="entry name" value="S1_RPS1_repeat_ec2_hs2"/>
    <property type="match status" value="1"/>
</dbReference>
<dbReference type="SMART" id="SM00316">
    <property type="entry name" value="S1"/>
    <property type="match status" value="4"/>
</dbReference>
<dbReference type="FunFam" id="2.40.50.140:FF:000103">
    <property type="entry name" value="protein RRP5 homolog"/>
    <property type="match status" value="1"/>
</dbReference>
<keyword evidence="3" id="KW-0689">Ribosomal protein</keyword>
<dbReference type="CDD" id="cd00164">
    <property type="entry name" value="S1_like"/>
    <property type="match status" value="1"/>
</dbReference>
<dbReference type="GO" id="GO:0005840">
    <property type="term" value="C:ribosome"/>
    <property type="evidence" value="ECO:0007669"/>
    <property type="project" value="UniProtKB-KW"/>
</dbReference>
<dbReference type="InterPro" id="IPR052757">
    <property type="entry name" value="Ribosomal_protein_S1"/>
</dbReference>
<dbReference type="PRINTS" id="PR00681">
    <property type="entry name" value="RIBOSOMALS1"/>
</dbReference>
<organism evidence="3 4">
    <name type="scientific">Candidatus Falkowbacteria bacterium CG10_big_fil_rev_8_21_14_0_10_37_14</name>
    <dbReference type="NCBI Taxonomy" id="1974561"/>
    <lineage>
        <taxon>Bacteria</taxon>
        <taxon>Candidatus Falkowiibacteriota</taxon>
    </lineage>
</organism>
<dbReference type="AlphaFoldDB" id="A0A2M6WSQ6"/>
<proteinExistence type="predicted"/>
<comment type="function">
    <text evidence="1">Binds mRNA; thus facilitating recognition of the initiation point. It is needed to translate mRNA with a short Shine-Dalgarno (SD) purine-rich sequence.</text>
</comment>
<evidence type="ECO:0000256" key="1">
    <source>
        <dbReference type="ARBA" id="ARBA00025604"/>
    </source>
</evidence>
<dbReference type="SUPFAM" id="SSF50249">
    <property type="entry name" value="Nucleic acid-binding proteins"/>
    <property type="match status" value="4"/>
</dbReference>
<dbReference type="PROSITE" id="PS50126">
    <property type="entry name" value="S1"/>
    <property type="match status" value="4"/>
</dbReference>
<evidence type="ECO:0000313" key="3">
    <source>
        <dbReference type="EMBL" id="PIT95839.1"/>
    </source>
</evidence>
<dbReference type="EMBL" id="PFAM01000022">
    <property type="protein sequence ID" value="PIT95839.1"/>
    <property type="molecule type" value="Genomic_DNA"/>
</dbReference>